<gene>
    <name evidence="1" type="ORF">PHYSODRAFT_479570</name>
</gene>
<evidence type="ECO:0000313" key="1">
    <source>
        <dbReference type="EMBL" id="EGZ22858.1"/>
    </source>
</evidence>
<evidence type="ECO:0000313" key="2">
    <source>
        <dbReference type="Proteomes" id="UP000002640"/>
    </source>
</evidence>
<keyword evidence="2" id="KW-1185">Reference proteome</keyword>
<evidence type="ECO:0008006" key="3">
    <source>
        <dbReference type="Google" id="ProtNLM"/>
    </source>
</evidence>
<dbReference type="AlphaFoldDB" id="G4YRC4"/>
<organism evidence="1 2">
    <name type="scientific">Phytophthora sojae (strain P6497)</name>
    <name type="common">Soybean stem and root rot agent</name>
    <name type="synonym">Phytophthora megasperma f. sp. glycines</name>
    <dbReference type="NCBI Taxonomy" id="1094619"/>
    <lineage>
        <taxon>Eukaryota</taxon>
        <taxon>Sar</taxon>
        <taxon>Stramenopiles</taxon>
        <taxon>Oomycota</taxon>
        <taxon>Peronosporomycetes</taxon>
        <taxon>Peronosporales</taxon>
        <taxon>Peronosporaceae</taxon>
        <taxon>Phytophthora</taxon>
    </lineage>
</organism>
<dbReference type="InParanoid" id="G4YRC4"/>
<dbReference type="KEGG" id="psoj:PHYSODRAFT_479570"/>
<protein>
    <recommendedName>
        <fullName evidence="3">RxLR effector protein</fullName>
    </recommendedName>
</protein>
<sequence>TADKLTRSKSFPAEKAAAENLTRSKSLVSAKSYTLDDVERVMTRHTKEYEIMDKMKKTPDDLAKFYNLDTELLAKADDVQLRAAAKGDYDKLGQQEFWCGYMKYYKEKYPGWYSSLVKEKLVYLQL</sequence>
<dbReference type="RefSeq" id="XP_009518146.1">
    <property type="nucleotide sequence ID" value="XM_009519851.1"/>
</dbReference>
<dbReference type="Proteomes" id="UP000002640">
    <property type="component" value="Unassembled WGS sequence"/>
</dbReference>
<name>G4YRC4_PHYSP</name>
<accession>G4YRC4</accession>
<dbReference type="GeneID" id="20655154"/>
<feature type="non-terminal residue" evidence="1">
    <location>
        <position position="1"/>
    </location>
</feature>
<dbReference type="EMBL" id="JH159152">
    <property type="protein sequence ID" value="EGZ22858.1"/>
    <property type="molecule type" value="Genomic_DNA"/>
</dbReference>
<reference evidence="1 2" key="1">
    <citation type="journal article" date="2006" name="Science">
        <title>Phytophthora genome sequences uncover evolutionary origins and mechanisms of pathogenesis.</title>
        <authorList>
            <person name="Tyler B.M."/>
            <person name="Tripathy S."/>
            <person name="Zhang X."/>
            <person name="Dehal P."/>
            <person name="Jiang R.H."/>
            <person name="Aerts A."/>
            <person name="Arredondo F.D."/>
            <person name="Baxter L."/>
            <person name="Bensasson D."/>
            <person name="Beynon J.L."/>
            <person name="Chapman J."/>
            <person name="Damasceno C.M."/>
            <person name="Dorrance A.E."/>
            <person name="Dou D."/>
            <person name="Dickerman A.W."/>
            <person name="Dubchak I.L."/>
            <person name="Garbelotto M."/>
            <person name="Gijzen M."/>
            <person name="Gordon S.G."/>
            <person name="Govers F."/>
            <person name="Grunwald N.J."/>
            <person name="Huang W."/>
            <person name="Ivors K.L."/>
            <person name="Jones R.W."/>
            <person name="Kamoun S."/>
            <person name="Krampis K."/>
            <person name="Lamour K.H."/>
            <person name="Lee M.K."/>
            <person name="McDonald W.H."/>
            <person name="Medina M."/>
            <person name="Meijer H.J."/>
            <person name="Nordberg E.K."/>
            <person name="Maclean D.J."/>
            <person name="Ospina-Giraldo M.D."/>
            <person name="Morris P.F."/>
            <person name="Phuntumart V."/>
            <person name="Putnam N.H."/>
            <person name="Rash S."/>
            <person name="Rose J.K."/>
            <person name="Sakihama Y."/>
            <person name="Salamov A.A."/>
            <person name="Savidor A."/>
            <person name="Scheuring C.F."/>
            <person name="Smith B.M."/>
            <person name="Sobral B.W."/>
            <person name="Terry A."/>
            <person name="Torto-Alalibo T.A."/>
            <person name="Win J."/>
            <person name="Xu Z."/>
            <person name="Zhang H."/>
            <person name="Grigoriev I.V."/>
            <person name="Rokhsar D.S."/>
            <person name="Boore J.L."/>
        </authorList>
    </citation>
    <scope>NUCLEOTIDE SEQUENCE [LARGE SCALE GENOMIC DNA]</scope>
    <source>
        <strain evidence="1 2">P6497</strain>
    </source>
</reference>
<proteinExistence type="predicted"/>